<name>A0A3D9KW07_MARFU</name>
<reference evidence="2 3" key="1">
    <citation type="submission" date="2018-07" db="EMBL/GenBank/DDBJ databases">
        <title>Genomic Encyclopedia of Type Strains, Phase IV (KMG-IV): sequencing the most valuable type-strain genomes for metagenomic binning, comparative biology and taxonomic classification.</title>
        <authorList>
            <person name="Goeker M."/>
        </authorList>
    </citation>
    <scope>NUCLEOTIDE SEQUENCE [LARGE SCALE GENOMIC DNA]</scope>
    <source>
        <strain evidence="2 3">DSM 4134</strain>
    </source>
</reference>
<gene>
    <name evidence="2" type="ORF">C7460_13714</name>
</gene>
<comment type="caution">
    <text evidence="2">The sequence shown here is derived from an EMBL/GenBank/DDBJ whole genome shotgun (WGS) entry which is preliminary data.</text>
</comment>
<keyword evidence="1" id="KW-0732">Signal</keyword>
<dbReference type="OrthoDB" id="980032at2"/>
<accession>A0A3D9KW07</accession>
<feature type="chain" id="PRO_5017543942" description="DUF4369 domain-containing protein" evidence="1">
    <location>
        <begin position="20"/>
        <end position="235"/>
    </location>
</feature>
<keyword evidence="3" id="KW-1185">Reference proteome</keyword>
<sequence length="235" mass="26676">MKQIAIAFLLILTAFTTLAQGDYAVLASTDTLYGKVTLLMPENTTERITLTTEEQEYTFAANQLLEVKKDDDYYKGVRFGDKYRLMKRLTKGYLTLFEYRYDDSFHFGAQYLLKANGDGMEVPNIAFRSNMSKFLETECPGFAQKVANKAYKRSEVVQLVKDFNNSCTDRQPTPLDPAKSNDSLYDLATLLVDIQKRQASGEKIPAYMIQALESYADQDVNKALKGLIDNLKTSR</sequence>
<proteinExistence type="predicted"/>
<evidence type="ECO:0008006" key="4">
    <source>
        <dbReference type="Google" id="ProtNLM"/>
    </source>
</evidence>
<dbReference type="RefSeq" id="WP_115870461.1">
    <property type="nucleotide sequence ID" value="NZ_QREG01000037.1"/>
</dbReference>
<organism evidence="2 3">
    <name type="scientific">Marinoscillum furvescens DSM 4134</name>
    <dbReference type="NCBI Taxonomy" id="1122208"/>
    <lineage>
        <taxon>Bacteria</taxon>
        <taxon>Pseudomonadati</taxon>
        <taxon>Bacteroidota</taxon>
        <taxon>Cytophagia</taxon>
        <taxon>Cytophagales</taxon>
        <taxon>Reichenbachiellaceae</taxon>
        <taxon>Marinoscillum</taxon>
    </lineage>
</organism>
<evidence type="ECO:0000313" key="2">
    <source>
        <dbReference type="EMBL" id="RED91744.1"/>
    </source>
</evidence>
<dbReference type="EMBL" id="QREG01000037">
    <property type="protein sequence ID" value="RED91744.1"/>
    <property type="molecule type" value="Genomic_DNA"/>
</dbReference>
<evidence type="ECO:0000313" key="3">
    <source>
        <dbReference type="Proteomes" id="UP000256779"/>
    </source>
</evidence>
<protein>
    <recommendedName>
        <fullName evidence="4">DUF4369 domain-containing protein</fullName>
    </recommendedName>
</protein>
<dbReference type="AlphaFoldDB" id="A0A3D9KW07"/>
<feature type="signal peptide" evidence="1">
    <location>
        <begin position="1"/>
        <end position="19"/>
    </location>
</feature>
<evidence type="ECO:0000256" key="1">
    <source>
        <dbReference type="SAM" id="SignalP"/>
    </source>
</evidence>
<dbReference type="Proteomes" id="UP000256779">
    <property type="component" value="Unassembled WGS sequence"/>
</dbReference>